<keyword evidence="3" id="KW-1185">Reference proteome</keyword>
<dbReference type="EMBL" id="JBFTWV010000119">
    <property type="protein sequence ID" value="KAL2786371.1"/>
    <property type="molecule type" value="Genomic_DNA"/>
</dbReference>
<evidence type="ECO:0000256" key="1">
    <source>
        <dbReference type="SAM" id="MobiDB-lite"/>
    </source>
</evidence>
<protein>
    <submittedName>
        <fullName evidence="2">Uncharacterized protein</fullName>
    </submittedName>
</protein>
<feature type="region of interest" description="Disordered" evidence="1">
    <location>
        <begin position="101"/>
        <end position="159"/>
    </location>
</feature>
<name>A0ABR4FSZ7_9EURO</name>
<evidence type="ECO:0000313" key="2">
    <source>
        <dbReference type="EMBL" id="KAL2786371.1"/>
    </source>
</evidence>
<dbReference type="Proteomes" id="UP001610563">
    <property type="component" value="Unassembled WGS sequence"/>
</dbReference>
<evidence type="ECO:0000313" key="3">
    <source>
        <dbReference type="Proteomes" id="UP001610563"/>
    </source>
</evidence>
<comment type="caution">
    <text evidence="2">The sequence shown here is derived from an EMBL/GenBank/DDBJ whole genome shotgun (WGS) entry which is preliminary data.</text>
</comment>
<sequence>MGFIGEPLVPTHGAGYFIDLTFSKHLLFQDLGSGSDHRTMVTTLPGIAPPDIPNTADVNRSHSSGALQPWFPRDSWVCETPGRWTRCNWILQLMTSPASSRRQSKWCDRPLNQAEATPRGGQRPTQRRTEIWAGAPARKTGGASGGGPGGETKILAPGG</sequence>
<organism evidence="2 3">
    <name type="scientific">Aspergillus keveii</name>
    <dbReference type="NCBI Taxonomy" id="714993"/>
    <lineage>
        <taxon>Eukaryota</taxon>
        <taxon>Fungi</taxon>
        <taxon>Dikarya</taxon>
        <taxon>Ascomycota</taxon>
        <taxon>Pezizomycotina</taxon>
        <taxon>Eurotiomycetes</taxon>
        <taxon>Eurotiomycetidae</taxon>
        <taxon>Eurotiales</taxon>
        <taxon>Aspergillaceae</taxon>
        <taxon>Aspergillus</taxon>
        <taxon>Aspergillus subgen. Nidulantes</taxon>
    </lineage>
</organism>
<reference evidence="2 3" key="1">
    <citation type="submission" date="2024-07" db="EMBL/GenBank/DDBJ databases">
        <title>Section-level genome sequencing and comparative genomics of Aspergillus sections Usti and Cavernicolus.</title>
        <authorList>
            <consortium name="Lawrence Berkeley National Laboratory"/>
            <person name="Nybo J.L."/>
            <person name="Vesth T.C."/>
            <person name="Theobald S."/>
            <person name="Frisvad J.C."/>
            <person name="Larsen T.O."/>
            <person name="Kjaerboelling I."/>
            <person name="Rothschild-Mancinelli K."/>
            <person name="Lyhne E.K."/>
            <person name="Kogle M.E."/>
            <person name="Barry K."/>
            <person name="Clum A."/>
            <person name="Na H."/>
            <person name="Ledsgaard L."/>
            <person name="Lin J."/>
            <person name="Lipzen A."/>
            <person name="Kuo A."/>
            <person name="Riley R."/>
            <person name="Mondo S."/>
            <person name="Labutti K."/>
            <person name="Haridas S."/>
            <person name="Pangalinan J."/>
            <person name="Salamov A.A."/>
            <person name="Simmons B.A."/>
            <person name="Magnuson J.K."/>
            <person name="Chen J."/>
            <person name="Drula E."/>
            <person name="Henrissat B."/>
            <person name="Wiebenga A."/>
            <person name="Lubbers R.J."/>
            <person name="Gomes A.C."/>
            <person name="Makela M.R."/>
            <person name="Stajich J."/>
            <person name="Grigoriev I.V."/>
            <person name="Mortensen U.H."/>
            <person name="De Vries R.P."/>
            <person name="Baker S.E."/>
            <person name="Andersen M.R."/>
        </authorList>
    </citation>
    <scope>NUCLEOTIDE SEQUENCE [LARGE SCALE GENOMIC DNA]</scope>
    <source>
        <strain evidence="2 3">CBS 209.92</strain>
    </source>
</reference>
<accession>A0ABR4FSZ7</accession>
<proteinExistence type="predicted"/>
<gene>
    <name evidence="2" type="ORF">BJX66DRAFT_32042</name>
</gene>